<keyword evidence="2" id="KW-1185">Reference proteome</keyword>
<protein>
    <submittedName>
        <fullName evidence="1">Uncharacterized protein</fullName>
    </submittedName>
</protein>
<sequence length="60" mass="6252">MLTLSAEISEISCIQIESSDVGALKNYIRTGTGASVAITGPAIAEKLARALAEARMHAHL</sequence>
<proteinExistence type="predicted"/>
<accession>A0A286GNS9</accession>
<evidence type="ECO:0000313" key="2">
    <source>
        <dbReference type="Proteomes" id="UP000219621"/>
    </source>
</evidence>
<dbReference type="EMBL" id="OCNJ01000006">
    <property type="protein sequence ID" value="SOD97211.1"/>
    <property type="molecule type" value="Genomic_DNA"/>
</dbReference>
<dbReference type="Proteomes" id="UP000219621">
    <property type="component" value="Unassembled WGS sequence"/>
</dbReference>
<gene>
    <name evidence="1" type="ORF">SAMN05421508_106333</name>
</gene>
<organism evidence="1 2">
    <name type="scientific">Caenispirillum bisanense</name>
    <dbReference type="NCBI Taxonomy" id="414052"/>
    <lineage>
        <taxon>Bacteria</taxon>
        <taxon>Pseudomonadati</taxon>
        <taxon>Pseudomonadota</taxon>
        <taxon>Alphaproteobacteria</taxon>
        <taxon>Rhodospirillales</taxon>
        <taxon>Novispirillaceae</taxon>
        <taxon>Caenispirillum</taxon>
    </lineage>
</organism>
<evidence type="ECO:0000313" key="1">
    <source>
        <dbReference type="EMBL" id="SOD97211.1"/>
    </source>
</evidence>
<reference evidence="1 2" key="1">
    <citation type="submission" date="2017-09" db="EMBL/GenBank/DDBJ databases">
        <authorList>
            <person name="Ehlers B."/>
            <person name="Leendertz F.H."/>
        </authorList>
    </citation>
    <scope>NUCLEOTIDE SEQUENCE [LARGE SCALE GENOMIC DNA]</scope>
    <source>
        <strain evidence="1 2">USBA 140</strain>
    </source>
</reference>
<name>A0A286GNS9_9PROT</name>
<dbReference type="AlphaFoldDB" id="A0A286GNS9"/>
<dbReference type="RefSeq" id="WP_097280078.1">
    <property type="nucleotide sequence ID" value="NZ_OCNJ01000006.1"/>
</dbReference>